<gene>
    <name evidence="2" type="ORF">CIL05_05600</name>
</gene>
<dbReference type="OrthoDB" id="2655012at2"/>
<dbReference type="EMBL" id="NPOA01000003">
    <property type="protein sequence ID" value="PAV30576.1"/>
    <property type="molecule type" value="Genomic_DNA"/>
</dbReference>
<accession>A0A2A2IGX8</accession>
<evidence type="ECO:0000256" key="1">
    <source>
        <dbReference type="SAM" id="Phobius"/>
    </source>
</evidence>
<protein>
    <submittedName>
        <fullName evidence="2">Uncharacterized protein</fullName>
    </submittedName>
</protein>
<reference evidence="2 3" key="1">
    <citation type="submission" date="2017-08" db="EMBL/GenBank/DDBJ databases">
        <title>Virgibacillus indicus sp. nov. and Virgibacillus profoundi sp. nov, two moderately halophilic bacteria isolated from marine sediment by using the Microfluidic Streak Plate.</title>
        <authorList>
            <person name="Xu B."/>
            <person name="Hu B."/>
            <person name="Wang J."/>
            <person name="Zhu Y."/>
            <person name="Huang L."/>
            <person name="Du W."/>
            <person name="Huang Y."/>
        </authorList>
    </citation>
    <scope>NUCLEOTIDE SEQUENCE [LARGE SCALE GENOMIC DNA]</scope>
    <source>
        <strain evidence="2 3">IO3-P3-H5</strain>
    </source>
</reference>
<proteinExistence type="predicted"/>
<keyword evidence="1" id="KW-0812">Transmembrane</keyword>
<dbReference type="RefSeq" id="WP_095654543.1">
    <property type="nucleotide sequence ID" value="NZ_NPOA01000003.1"/>
</dbReference>
<keyword evidence="3" id="KW-1185">Reference proteome</keyword>
<sequence>MEFYPEMFLSKWHLIVIFFTVIAFVSLLIGKYPKKVVVKSTFLAFIVFYIMATIPIAAITYDSEKREEYITAGLNDVYEHNKGLDNDHLVVFVGGFEDDDGDLTVKVFIKNFHQEKSFDGIVRVAILDENREVITEETYTDVSLKAGEQKEIDPYLTDDSFEQFQYIFEQK</sequence>
<dbReference type="AlphaFoldDB" id="A0A2A2IGX8"/>
<feature type="transmembrane region" description="Helical" evidence="1">
    <location>
        <begin position="42"/>
        <end position="61"/>
    </location>
</feature>
<feature type="transmembrane region" description="Helical" evidence="1">
    <location>
        <begin position="12"/>
        <end position="30"/>
    </location>
</feature>
<name>A0A2A2IGX8_9BACI</name>
<evidence type="ECO:0000313" key="3">
    <source>
        <dbReference type="Proteomes" id="UP000218887"/>
    </source>
</evidence>
<keyword evidence="1" id="KW-1133">Transmembrane helix</keyword>
<dbReference type="Proteomes" id="UP000218887">
    <property type="component" value="Unassembled WGS sequence"/>
</dbReference>
<organism evidence="2 3">
    <name type="scientific">Virgibacillus profundi</name>
    <dbReference type="NCBI Taxonomy" id="2024555"/>
    <lineage>
        <taxon>Bacteria</taxon>
        <taxon>Bacillati</taxon>
        <taxon>Bacillota</taxon>
        <taxon>Bacilli</taxon>
        <taxon>Bacillales</taxon>
        <taxon>Bacillaceae</taxon>
        <taxon>Virgibacillus</taxon>
    </lineage>
</organism>
<comment type="caution">
    <text evidence="2">The sequence shown here is derived from an EMBL/GenBank/DDBJ whole genome shotgun (WGS) entry which is preliminary data.</text>
</comment>
<keyword evidence="1" id="KW-0472">Membrane</keyword>
<evidence type="ECO:0000313" key="2">
    <source>
        <dbReference type="EMBL" id="PAV30576.1"/>
    </source>
</evidence>